<keyword evidence="7" id="KW-0851">Voltage-gated channel</keyword>
<evidence type="ECO:0000256" key="5">
    <source>
        <dbReference type="ARBA" id="ARBA00022692"/>
    </source>
</evidence>
<dbReference type="InterPro" id="IPR050599">
    <property type="entry name" value="VDCC_alpha-1_subunit"/>
</dbReference>
<keyword evidence="11" id="KW-0325">Glycoprotein</keyword>
<comment type="subcellular location">
    <subcellularLocation>
        <location evidence="1">Membrane</location>
        <topology evidence="1">Multi-pass membrane protein</topology>
    </subcellularLocation>
</comment>
<dbReference type="PANTHER" id="PTHR45628">
    <property type="entry name" value="VOLTAGE-DEPENDENT CALCIUM CHANNEL TYPE A SUBUNIT ALPHA-1"/>
    <property type="match status" value="1"/>
</dbReference>
<dbReference type="GO" id="GO:0008331">
    <property type="term" value="F:high voltage-gated calcium channel activity"/>
    <property type="evidence" value="ECO:0007669"/>
    <property type="project" value="TreeGrafter"/>
</dbReference>
<dbReference type="GO" id="GO:0098703">
    <property type="term" value="P:calcium ion import across plasma membrane"/>
    <property type="evidence" value="ECO:0007669"/>
    <property type="project" value="TreeGrafter"/>
</dbReference>
<dbReference type="InterPro" id="IPR018247">
    <property type="entry name" value="EF_Hand_1_Ca_BS"/>
</dbReference>
<accession>A0A1Q9EH58</accession>
<keyword evidence="10 14" id="KW-0472">Membrane</keyword>
<evidence type="ECO:0000256" key="13">
    <source>
        <dbReference type="SAM" id="MobiDB-lite"/>
    </source>
</evidence>
<dbReference type="Gene3D" id="1.10.287.70">
    <property type="match status" value="1"/>
</dbReference>
<feature type="region of interest" description="Disordered" evidence="13">
    <location>
        <begin position="37"/>
        <end position="56"/>
    </location>
</feature>
<dbReference type="InterPro" id="IPR027359">
    <property type="entry name" value="Volt_channel_dom_sf"/>
</dbReference>
<evidence type="ECO:0000256" key="3">
    <source>
        <dbReference type="ARBA" id="ARBA00022568"/>
    </source>
</evidence>
<evidence type="ECO:0000256" key="10">
    <source>
        <dbReference type="ARBA" id="ARBA00023136"/>
    </source>
</evidence>
<protein>
    <submittedName>
        <fullName evidence="16">Voltage-dependent L-type calcium channel subunit alpha-1C</fullName>
    </submittedName>
</protein>
<evidence type="ECO:0000256" key="7">
    <source>
        <dbReference type="ARBA" id="ARBA00022882"/>
    </source>
</evidence>
<evidence type="ECO:0000256" key="2">
    <source>
        <dbReference type="ARBA" id="ARBA00022448"/>
    </source>
</evidence>
<dbReference type="Proteomes" id="UP000186817">
    <property type="component" value="Unassembled WGS sequence"/>
</dbReference>
<feature type="region of interest" description="Disordered" evidence="13">
    <location>
        <begin position="63"/>
        <end position="86"/>
    </location>
</feature>
<keyword evidence="2" id="KW-0813">Transport</keyword>
<proteinExistence type="predicted"/>
<evidence type="ECO:0000256" key="11">
    <source>
        <dbReference type="ARBA" id="ARBA00023180"/>
    </source>
</evidence>
<dbReference type="EMBL" id="LSRX01000152">
    <property type="protein sequence ID" value="OLQ06773.1"/>
    <property type="molecule type" value="Genomic_DNA"/>
</dbReference>
<keyword evidence="17" id="KW-1185">Reference proteome</keyword>
<dbReference type="PANTHER" id="PTHR45628:SF7">
    <property type="entry name" value="VOLTAGE-DEPENDENT CALCIUM CHANNEL TYPE A SUBUNIT ALPHA-1"/>
    <property type="match status" value="1"/>
</dbReference>
<keyword evidence="5 14" id="KW-0812">Transmembrane</keyword>
<keyword evidence="4" id="KW-0107">Calcium channel</keyword>
<keyword evidence="12" id="KW-0407">Ion channel</keyword>
<evidence type="ECO:0000256" key="1">
    <source>
        <dbReference type="ARBA" id="ARBA00004141"/>
    </source>
</evidence>
<evidence type="ECO:0000256" key="6">
    <source>
        <dbReference type="ARBA" id="ARBA00022837"/>
    </source>
</evidence>
<dbReference type="GO" id="GO:0005891">
    <property type="term" value="C:voltage-gated calcium channel complex"/>
    <property type="evidence" value="ECO:0007669"/>
    <property type="project" value="TreeGrafter"/>
</dbReference>
<evidence type="ECO:0000313" key="16">
    <source>
        <dbReference type="EMBL" id="OLQ06773.1"/>
    </source>
</evidence>
<feature type="transmembrane region" description="Helical" evidence="14">
    <location>
        <begin position="370"/>
        <end position="389"/>
    </location>
</feature>
<evidence type="ECO:0000256" key="14">
    <source>
        <dbReference type="SAM" id="Phobius"/>
    </source>
</evidence>
<evidence type="ECO:0000256" key="12">
    <source>
        <dbReference type="ARBA" id="ARBA00023303"/>
    </source>
</evidence>
<feature type="transmembrane region" description="Helical" evidence="14">
    <location>
        <begin position="509"/>
        <end position="537"/>
    </location>
</feature>
<dbReference type="Pfam" id="PF00520">
    <property type="entry name" value="Ion_trans"/>
    <property type="match status" value="1"/>
</dbReference>
<sequence>MHKDDVGELLDRSWEGFREQLLSICLTGTIPQFESSAGHSFATSNPASPASVVSPSFPTSLAGHQSVKSVKSGRSGEGETSDQVQRYHGDSLALLGSSLANMSADEVTKIKNRLRLRLGANSLNKLVSGKSLLDAVVSLGLTMYHEEDMNDFVNHLADFVGLYFEADETSQRHPRRPSQSLNSLSMFRAAEDAWTLGKPKWQWPSPDGQAHLGRSVTKSVPFSTDGSATRTFNVVPAQALMDVFLSTEADVPKRIFGPRLMNQFRAMKEILLAGDTNRLVAELTFVRINDLAAPPEPVHPLMYIEPFVAILIVLNGILIGFQTDPAYQDWPGWAYVDLAFQSFLLLEILFRMHFLRCRKYWWGPESWWNWFDLFLFGSGLADVILQFAGDQQSDIAATSLLRFCRLIRLVRIVKVFRIKFMRDLRLMVKGLIAGVRTLALAFVLLFAVLYVISGFAAMTIGNSEEVAKIGLDGFFYNIPASMYTAFRCFTGECTTNDGAPIHSLLADVFGLPFIACYVVSYMLVTMGIFNLILAVYVDITMKAAKENDAVTAEQYSRESIRIARTTRELLKKFSSAYHGFHEMEDSVKHSNTIDWMKTSVFTEEGMDKIAITKELFLLIIQDRGVQKLMDDLDLPPDRANLFEIIDADGSGTLQITELLHGLLKIRGEINKSDAVATLLATRSVQTLITEMKADTNRKLDTLRSELVEQLTRLRKSSTNRTLASSKVEEEKQKPPALPAVLELRLPCKPSACEEAQGAYDVFSIDRDLEVSSGVLGPARETAVWSPLQGSELQKAAHRQAGTSPGPDGWTGDELACIHLDIWACLASFFNRCESVGVTPSSWKNLRQIHLPKDGKPKRETDRATPAANHRPIAVLSCFWRTWASARLKSESVQRWTRTWVPDEAYGGRRGVGTYNAVASLLDGIHNGAYLGTFDYSLAFDCVRPRLVERLWTHFGMPIGALNMVMSVWCGQRRYLQLFGAVCPTPALVSTSIPQGDPWSMLAMVCMLVAPLVDIPGSHPGAVVSLYVDDRSWITDTAASCLRVAQRWRDWSARLGLNENVDKDQFFQISRAGRRKLVDEGADPRKVTDSPKILGVVLKPATGKKSTGAEPQRLQAAKWTLQRVKCLPVSFGVKTLIAGMSAMSKARLAWKMRMTKLVASHIHLASDGDGENGAGPPVINFCGDNDPGMIADGSSYKSPCAHYHNRAALMSMTGNFIDGAQYAGFMLGSRLKDIATNPSKHYFNFHSVASWTHWQIEGKGPVGMCRGVMQMSQRRLGSVLA</sequence>
<feature type="transmembrane region" description="Helical" evidence="14">
    <location>
        <begin position="301"/>
        <end position="321"/>
    </location>
</feature>
<dbReference type="OrthoDB" id="423211at2759"/>
<dbReference type="SUPFAM" id="SSF81324">
    <property type="entry name" value="Voltage-gated potassium channels"/>
    <property type="match status" value="1"/>
</dbReference>
<evidence type="ECO:0000256" key="4">
    <source>
        <dbReference type="ARBA" id="ARBA00022673"/>
    </source>
</evidence>
<dbReference type="InterPro" id="IPR005821">
    <property type="entry name" value="Ion_trans_dom"/>
</dbReference>
<evidence type="ECO:0000256" key="8">
    <source>
        <dbReference type="ARBA" id="ARBA00022989"/>
    </source>
</evidence>
<name>A0A1Q9EH58_SYMMI</name>
<keyword evidence="8 14" id="KW-1133">Transmembrane helix</keyword>
<comment type="caution">
    <text evidence="16">The sequence shown here is derived from an EMBL/GenBank/DDBJ whole genome shotgun (WGS) entry which is preliminary data.</text>
</comment>
<keyword evidence="6" id="KW-0106">Calcium</keyword>
<dbReference type="Gene3D" id="1.20.120.350">
    <property type="entry name" value="Voltage-gated potassium channels. Chain C"/>
    <property type="match status" value="1"/>
</dbReference>
<feature type="domain" description="Ion transport" evidence="15">
    <location>
        <begin position="303"/>
        <end position="542"/>
    </location>
</feature>
<evidence type="ECO:0000313" key="17">
    <source>
        <dbReference type="Proteomes" id="UP000186817"/>
    </source>
</evidence>
<gene>
    <name evidence="16" type="primary">Cacna1c</name>
    <name evidence="16" type="ORF">AK812_SmicGene9897</name>
</gene>
<evidence type="ECO:0000259" key="15">
    <source>
        <dbReference type="Pfam" id="PF00520"/>
    </source>
</evidence>
<feature type="transmembrane region" description="Helical" evidence="14">
    <location>
        <begin position="437"/>
        <end position="460"/>
    </location>
</feature>
<keyword evidence="3" id="KW-0109">Calcium transport</keyword>
<dbReference type="AlphaFoldDB" id="A0A1Q9EH58"/>
<keyword evidence="9" id="KW-0406">Ion transport</keyword>
<organism evidence="16 17">
    <name type="scientific">Symbiodinium microadriaticum</name>
    <name type="common">Dinoflagellate</name>
    <name type="synonym">Zooxanthella microadriatica</name>
    <dbReference type="NCBI Taxonomy" id="2951"/>
    <lineage>
        <taxon>Eukaryota</taxon>
        <taxon>Sar</taxon>
        <taxon>Alveolata</taxon>
        <taxon>Dinophyceae</taxon>
        <taxon>Suessiales</taxon>
        <taxon>Symbiodiniaceae</taxon>
        <taxon>Symbiodinium</taxon>
    </lineage>
</organism>
<dbReference type="PROSITE" id="PS00018">
    <property type="entry name" value="EF_HAND_1"/>
    <property type="match status" value="1"/>
</dbReference>
<evidence type="ECO:0000256" key="9">
    <source>
        <dbReference type="ARBA" id="ARBA00023065"/>
    </source>
</evidence>
<feature type="transmembrane region" description="Helical" evidence="14">
    <location>
        <begin position="333"/>
        <end position="350"/>
    </location>
</feature>
<feature type="compositionally biased region" description="Low complexity" evidence="13">
    <location>
        <begin position="42"/>
        <end position="56"/>
    </location>
</feature>
<reference evidence="16 17" key="1">
    <citation type="submission" date="2016-02" db="EMBL/GenBank/DDBJ databases">
        <title>Genome analysis of coral dinoflagellate symbionts highlights evolutionary adaptations to a symbiotic lifestyle.</title>
        <authorList>
            <person name="Aranda M."/>
            <person name="Li Y."/>
            <person name="Liew Y.J."/>
            <person name="Baumgarten S."/>
            <person name="Simakov O."/>
            <person name="Wilson M."/>
            <person name="Piel J."/>
            <person name="Ashoor H."/>
            <person name="Bougouffa S."/>
            <person name="Bajic V.B."/>
            <person name="Ryu T."/>
            <person name="Ravasi T."/>
            <person name="Bayer T."/>
            <person name="Micklem G."/>
            <person name="Kim H."/>
            <person name="Bhak J."/>
            <person name="Lajeunesse T.C."/>
            <person name="Voolstra C.R."/>
        </authorList>
    </citation>
    <scope>NUCLEOTIDE SEQUENCE [LARGE SCALE GENOMIC DNA]</scope>
    <source>
        <strain evidence="16 17">CCMP2467</strain>
    </source>
</reference>